<name>A0AAV1JKH9_9NEOP</name>
<reference evidence="2 3" key="1">
    <citation type="submission" date="2023-11" db="EMBL/GenBank/DDBJ databases">
        <authorList>
            <person name="Okamura Y."/>
        </authorList>
    </citation>
    <scope>NUCLEOTIDE SEQUENCE [LARGE SCALE GENOMIC DNA]</scope>
</reference>
<keyword evidence="1" id="KW-0732">Signal</keyword>
<dbReference type="EMBL" id="CAVLEF010000011">
    <property type="protein sequence ID" value="CAK1548908.1"/>
    <property type="molecule type" value="Genomic_DNA"/>
</dbReference>
<evidence type="ECO:0000313" key="2">
    <source>
        <dbReference type="EMBL" id="CAK1548908.1"/>
    </source>
</evidence>
<accession>A0AAV1JKH9</accession>
<feature type="chain" id="PRO_5043550294" evidence="1">
    <location>
        <begin position="21"/>
        <end position="178"/>
    </location>
</feature>
<keyword evidence="3" id="KW-1185">Reference proteome</keyword>
<comment type="caution">
    <text evidence="2">The sequence shown here is derived from an EMBL/GenBank/DDBJ whole genome shotgun (WGS) entry which is preliminary data.</text>
</comment>
<organism evidence="2 3">
    <name type="scientific">Leptosia nina</name>
    <dbReference type="NCBI Taxonomy" id="320188"/>
    <lineage>
        <taxon>Eukaryota</taxon>
        <taxon>Metazoa</taxon>
        <taxon>Ecdysozoa</taxon>
        <taxon>Arthropoda</taxon>
        <taxon>Hexapoda</taxon>
        <taxon>Insecta</taxon>
        <taxon>Pterygota</taxon>
        <taxon>Neoptera</taxon>
        <taxon>Endopterygota</taxon>
        <taxon>Lepidoptera</taxon>
        <taxon>Glossata</taxon>
        <taxon>Ditrysia</taxon>
        <taxon>Papilionoidea</taxon>
        <taxon>Pieridae</taxon>
        <taxon>Pierinae</taxon>
        <taxon>Leptosia</taxon>
    </lineage>
</organism>
<sequence>MKRFLIALSLLAFNLKIAYSQCRQPKNMIMNRIPETIIESPRNFISPPMTLPYSTIDYKQVSSVAPPRILPAPSTTIVTDCSPEVCKNLANTLQLMIVCNLLQNQKGGSDLALQLASPIINDVMASPSFSCGCPNPLFSNQLPNLPPSFVNKASLSGLNVPQNTCPNPGLLNILGLFN</sequence>
<dbReference type="AlphaFoldDB" id="A0AAV1JKH9"/>
<evidence type="ECO:0000313" key="3">
    <source>
        <dbReference type="Proteomes" id="UP001497472"/>
    </source>
</evidence>
<feature type="signal peptide" evidence="1">
    <location>
        <begin position="1"/>
        <end position="20"/>
    </location>
</feature>
<evidence type="ECO:0000256" key="1">
    <source>
        <dbReference type="SAM" id="SignalP"/>
    </source>
</evidence>
<dbReference type="Proteomes" id="UP001497472">
    <property type="component" value="Unassembled WGS sequence"/>
</dbReference>
<protein>
    <submittedName>
        <fullName evidence="2">Uncharacterized protein</fullName>
    </submittedName>
</protein>
<proteinExistence type="predicted"/>
<gene>
    <name evidence="2" type="ORF">LNINA_LOCUS8256</name>
</gene>